<gene>
    <name evidence="1" type="ORF">DVH24_014191</name>
</gene>
<accession>A0A498JFJ3</accession>
<dbReference type="AlphaFoldDB" id="A0A498JFJ3"/>
<proteinExistence type="predicted"/>
<keyword evidence="2" id="KW-1185">Reference proteome</keyword>
<sequence>MMRQSALLGPGVSGPCKKKGMRHFFALIAQLWENEDLEVFPIFPSGVRYMPGKIRDKATFLIFLQNSRFFHCTMKDIKLDIEWYVSFVYAYPPKRTPTTIVA</sequence>
<evidence type="ECO:0000313" key="2">
    <source>
        <dbReference type="Proteomes" id="UP000290289"/>
    </source>
</evidence>
<protein>
    <submittedName>
        <fullName evidence="1">Uncharacterized protein</fullName>
    </submittedName>
</protein>
<comment type="caution">
    <text evidence="1">The sequence shown here is derived from an EMBL/GenBank/DDBJ whole genome shotgun (WGS) entry which is preliminary data.</text>
</comment>
<reference evidence="1 2" key="1">
    <citation type="submission" date="2018-10" db="EMBL/GenBank/DDBJ databases">
        <title>A high-quality apple genome assembly.</title>
        <authorList>
            <person name="Hu J."/>
        </authorList>
    </citation>
    <scope>NUCLEOTIDE SEQUENCE [LARGE SCALE GENOMIC DNA]</scope>
    <source>
        <strain evidence="2">cv. HFTH1</strain>
        <tissue evidence="1">Young leaf</tissue>
    </source>
</reference>
<name>A0A498JFJ3_MALDO</name>
<dbReference type="EMBL" id="RDQH01000333">
    <property type="protein sequence ID" value="RXH93615.1"/>
    <property type="molecule type" value="Genomic_DNA"/>
</dbReference>
<evidence type="ECO:0000313" key="1">
    <source>
        <dbReference type="EMBL" id="RXH93615.1"/>
    </source>
</evidence>
<organism evidence="1 2">
    <name type="scientific">Malus domestica</name>
    <name type="common">Apple</name>
    <name type="synonym">Pyrus malus</name>
    <dbReference type="NCBI Taxonomy" id="3750"/>
    <lineage>
        <taxon>Eukaryota</taxon>
        <taxon>Viridiplantae</taxon>
        <taxon>Streptophyta</taxon>
        <taxon>Embryophyta</taxon>
        <taxon>Tracheophyta</taxon>
        <taxon>Spermatophyta</taxon>
        <taxon>Magnoliopsida</taxon>
        <taxon>eudicotyledons</taxon>
        <taxon>Gunneridae</taxon>
        <taxon>Pentapetalae</taxon>
        <taxon>rosids</taxon>
        <taxon>fabids</taxon>
        <taxon>Rosales</taxon>
        <taxon>Rosaceae</taxon>
        <taxon>Amygdaloideae</taxon>
        <taxon>Maleae</taxon>
        <taxon>Malus</taxon>
    </lineage>
</organism>
<dbReference type="Proteomes" id="UP000290289">
    <property type="component" value="Chromosome 7"/>
</dbReference>